<sequence length="114" mass="11588">MPVEHAGRAGPPTTHFVEGSTAGDAAIDLVLTDGALRCEDVLSAPPPGWSLDRAPAYRTFVAVATVGDDAAYGMLTLDALEPGSLSADDEGLLRLVSGVLALAMGLAHRPGVPP</sequence>
<dbReference type="EMBL" id="CP075371">
    <property type="protein sequence ID" value="QVT77903.1"/>
    <property type="molecule type" value="Genomic_DNA"/>
</dbReference>
<accession>A0ABX8EFM7</accession>
<keyword evidence="2" id="KW-1185">Reference proteome</keyword>
<evidence type="ECO:0008006" key="3">
    <source>
        <dbReference type="Google" id="ProtNLM"/>
    </source>
</evidence>
<gene>
    <name evidence="1" type="ORF">ENKNEFLB_00272</name>
</gene>
<evidence type="ECO:0000313" key="2">
    <source>
        <dbReference type="Proteomes" id="UP000679307"/>
    </source>
</evidence>
<name>A0ABX8EFM7_9ACTN</name>
<proteinExistence type="predicted"/>
<evidence type="ECO:0000313" key="1">
    <source>
        <dbReference type="EMBL" id="QVT77903.1"/>
    </source>
</evidence>
<dbReference type="Proteomes" id="UP000679307">
    <property type="component" value="Chromosome"/>
</dbReference>
<reference evidence="1 2" key="1">
    <citation type="submission" date="2021-05" db="EMBL/GenBank/DDBJ databases">
        <title>Complete genome of Nocardioides aquaticus KCTC 9944T isolated from meromictic and hypersaline Ekho Lake, Antarctica.</title>
        <authorList>
            <person name="Hwang K."/>
            <person name="Kim K.M."/>
            <person name="Choe H."/>
        </authorList>
    </citation>
    <scope>NUCLEOTIDE SEQUENCE [LARGE SCALE GENOMIC DNA]</scope>
    <source>
        <strain evidence="1 2">KCTC 9944</strain>
    </source>
</reference>
<protein>
    <recommendedName>
        <fullName evidence="3">GAF domain-containing protein</fullName>
    </recommendedName>
</protein>
<organism evidence="1 2">
    <name type="scientific">Nocardioides aquaticus</name>
    <dbReference type="NCBI Taxonomy" id="160826"/>
    <lineage>
        <taxon>Bacteria</taxon>
        <taxon>Bacillati</taxon>
        <taxon>Actinomycetota</taxon>
        <taxon>Actinomycetes</taxon>
        <taxon>Propionibacteriales</taxon>
        <taxon>Nocardioidaceae</taxon>
        <taxon>Nocardioides</taxon>
    </lineage>
</organism>